<reference evidence="2" key="1">
    <citation type="submission" date="2017-09" db="EMBL/GenBank/DDBJ databases">
        <authorList>
            <person name="Feng G."/>
            <person name="Zhu H."/>
        </authorList>
    </citation>
    <scope>NUCLEOTIDE SEQUENCE [LARGE SCALE GENOMIC DNA]</scope>
    <source>
        <strain evidence="2">1PNM-20</strain>
    </source>
</reference>
<evidence type="ECO:0000313" key="1">
    <source>
        <dbReference type="EMBL" id="PAX08169.1"/>
    </source>
</evidence>
<accession>A0A2A2SFZ0</accession>
<protein>
    <submittedName>
        <fullName evidence="1">Uncharacterized protein</fullName>
    </submittedName>
</protein>
<comment type="caution">
    <text evidence="1">The sequence shown here is derived from an EMBL/GenBank/DDBJ whole genome shotgun (WGS) entry which is preliminary data.</text>
</comment>
<keyword evidence="2" id="KW-1185">Reference proteome</keyword>
<name>A0A2A2SFZ0_9SPHN</name>
<organism evidence="1 2">
    <name type="scientific">Sphingomonas lenta</name>
    <dbReference type="NCBI Taxonomy" id="1141887"/>
    <lineage>
        <taxon>Bacteria</taxon>
        <taxon>Pseudomonadati</taxon>
        <taxon>Pseudomonadota</taxon>
        <taxon>Alphaproteobacteria</taxon>
        <taxon>Sphingomonadales</taxon>
        <taxon>Sphingomonadaceae</taxon>
        <taxon>Sphingomonas</taxon>
    </lineage>
</organism>
<dbReference type="OrthoDB" id="196472at2"/>
<sequence>MTERERPYLVCYDYGTGGLWWWITARSPDEITRTYRDVTVLDPPPLWWNGEQDRLATHLRVGETRPGLDLLKVD</sequence>
<dbReference type="AlphaFoldDB" id="A0A2A2SFZ0"/>
<dbReference type="EMBL" id="NSLI01000003">
    <property type="protein sequence ID" value="PAX08169.1"/>
    <property type="molecule type" value="Genomic_DNA"/>
</dbReference>
<gene>
    <name evidence="1" type="ORF">CKY28_11370</name>
</gene>
<proteinExistence type="predicted"/>
<evidence type="ECO:0000313" key="2">
    <source>
        <dbReference type="Proteomes" id="UP000218151"/>
    </source>
</evidence>
<dbReference type="RefSeq" id="WP_095998411.1">
    <property type="nucleotide sequence ID" value="NZ_NSLI01000003.1"/>
</dbReference>
<dbReference type="Proteomes" id="UP000218151">
    <property type="component" value="Unassembled WGS sequence"/>
</dbReference>